<feature type="region of interest" description="Disordered" evidence="1">
    <location>
        <begin position="114"/>
        <end position="136"/>
    </location>
</feature>
<feature type="compositionally biased region" description="Basic residues" evidence="1">
    <location>
        <begin position="125"/>
        <end position="136"/>
    </location>
</feature>
<gene>
    <name evidence="2" type="ORF">F511_19240</name>
</gene>
<keyword evidence="3" id="KW-1185">Reference proteome</keyword>
<accession>A0A2Z7C8Y6</accession>
<evidence type="ECO:0000313" key="3">
    <source>
        <dbReference type="Proteomes" id="UP000250235"/>
    </source>
</evidence>
<evidence type="ECO:0000256" key="1">
    <source>
        <dbReference type="SAM" id="MobiDB-lite"/>
    </source>
</evidence>
<sequence length="332" mass="36350">MMNSRRICPADGSQYKVSAVGLVFMESAAGLAMETSKVESAVRNQAEAKLNQLEHNSAGKLCVDNQSQDSVASYSGSSRKQQQHPVESLYEPAVTMNTVASFAYPVASSTHPIASFGTQTQDKKKQAKYRNSTSRKLKHPVSRYPVAVFEASAVAKRIQSTKKQLLREVLGTKKTISSSYICPADGSQYYRSAVGLVFMESAAGLAMETSKVESAVRNQAEANLNQLEHNSAGRLCVDNQSQDSVTSYSGSSRKQQQHPVESLYEPVVAMNTFARSTHPVASFGTQTQDKKKQAKYRNSTSRKLKHPVAVFEASAVAKRIQSTKKQLLREVL</sequence>
<organism evidence="2 3">
    <name type="scientific">Dorcoceras hygrometricum</name>
    <dbReference type="NCBI Taxonomy" id="472368"/>
    <lineage>
        <taxon>Eukaryota</taxon>
        <taxon>Viridiplantae</taxon>
        <taxon>Streptophyta</taxon>
        <taxon>Embryophyta</taxon>
        <taxon>Tracheophyta</taxon>
        <taxon>Spermatophyta</taxon>
        <taxon>Magnoliopsida</taxon>
        <taxon>eudicotyledons</taxon>
        <taxon>Gunneridae</taxon>
        <taxon>Pentapetalae</taxon>
        <taxon>asterids</taxon>
        <taxon>lamiids</taxon>
        <taxon>Lamiales</taxon>
        <taxon>Gesneriaceae</taxon>
        <taxon>Didymocarpoideae</taxon>
        <taxon>Trichosporeae</taxon>
        <taxon>Loxocarpinae</taxon>
        <taxon>Dorcoceras</taxon>
    </lineage>
</organism>
<dbReference type="EMBL" id="KQ998121">
    <property type="protein sequence ID" value="KZV43364.1"/>
    <property type="molecule type" value="Genomic_DNA"/>
</dbReference>
<name>A0A2Z7C8Y6_9LAMI</name>
<dbReference type="Proteomes" id="UP000250235">
    <property type="component" value="Unassembled WGS sequence"/>
</dbReference>
<reference evidence="2 3" key="1">
    <citation type="journal article" date="2015" name="Proc. Natl. Acad. Sci. U.S.A.">
        <title>The resurrection genome of Boea hygrometrica: A blueprint for survival of dehydration.</title>
        <authorList>
            <person name="Xiao L."/>
            <person name="Yang G."/>
            <person name="Zhang L."/>
            <person name="Yang X."/>
            <person name="Zhao S."/>
            <person name="Ji Z."/>
            <person name="Zhou Q."/>
            <person name="Hu M."/>
            <person name="Wang Y."/>
            <person name="Chen M."/>
            <person name="Xu Y."/>
            <person name="Jin H."/>
            <person name="Xiao X."/>
            <person name="Hu G."/>
            <person name="Bao F."/>
            <person name="Hu Y."/>
            <person name="Wan P."/>
            <person name="Li L."/>
            <person name="Deng X."/>
            <person name="Kuang T."/>
            <person name="Xiang C."/>
            <person name="Zhu J.K."/>
            <person name="Oliver M.J."/>
            <person name="He Y."/>
        </authorList>
    </citation>
    <scope>NUCLEOTIDE SEQUENCE [LARGE SCALE GENOMIC DNA]</scope>
    <source>
        <strain evidence="3">cv. XS01</strain>
    </source>
</reference>
<evidence type="ECO:0000313" key="2">
    <source>
        <dbReference type="EMBL" id="KZV43364.1"/>
    </source>
</evidence>
<feature type="region of interest" description="Disordered" evidence="1">
    <location>
        <begin position="282"/>
        <end position="302"/>
    </location>
</feature>
<dbReference type="AlphaFoldDB" id="A0A2Z7C8Y6"/>
<proteinExistence type="predicted"/>
<feature type="compositionally biased region" description="Basic residues" evidence="1">
    <location>
        <begin position="292"/>
        <end position="302"/>
    </location>
</feature>
<protein>
    <submittedName>
        <fullName evidence="2">Uncharacterized protein</fullName>
    </submittedName>
</protein>